<organism evidence="3">
    <name type="scientific">OCS116 cluster bacterium</name>
    <dbReference type="NCBI Taxonomy" id="2030921"/>
    <lineage>
        <taxon>Bacteria</taxon>
        <taxon>Pseudomonadati</taxon>
        <taxon>Pseudomonadota</taxon>
        <taxon>Alphaproteobacteria</taxon>
        <taxon>OCS116 cluster</taxon>
    </lineage>
</organism>
<dbReference type="Gene3D" id="3.40.190.170">
    <property type="entry name" value="Bacterial extracellular solute-binding protein, family 7"/>
    <property type="match status" value="1"/>
</dbReference>
<feature type="chain" id="PRO_5012946770" description="C4-dicarboxylate ABC transporter substrate-binding protein" evidence="2">
    <location>
        <begin position="25"/>
        <end position="372"/>
    </location>
</feature>
<evidence type="ECO:0008006" key="4">
    <source>
        <dbReference type="Google" id="ProtNLM"/>
    </source>
</evidence>
<reference evidence="3" key="2">
    <citation type="journal article" date="2018" name="ISME J.">
        <title>A dynamic microbial community with high functional redundancy inhabits the cold, oxic subseafloor aquifer.</title>
        <authorList>
            <person name="Tully B.J."/>
            <person name="Wheat C.G."/>
            <person name="Glazer B.T."/>
            <person name="Huber J.A."/>
        </authorList>
    </citation>
    <scope>NUCLEOTIDE SEQUENCE</scope>
    <source>
        <strain evidence="3">NORP83</strain>
    </source>
</reference>
<proteinExistence type="predicted"/>
<reference key="1">
    <citation type="submission" date="2017-08" db="EMBL/GenBank/DDBJ databases">
        <title>A dynamic microbial community with high functional redundancy inhabits the cold, oxic subseafloor aquifer.</title>
        <authorList>
            <person name="Tully B.J."/>
            <person name="Wheat C.G."/>
            <person name="Glazer B.T."/>
            <person name="Huber J.A."/>
        </authorList>
    </citation>
    <scope>NUCLEOTIDE SEQUENCE [LARGE SCALE GENOMIC DNA]</scope>
</reference>
<accession>A0A2A4Z0T0</accession>
<sequence length="372" mass="40141">MNSKKAMICAGAAAMALIATTSIAETTNILYGSFAPATSNLNTKYVEPWIQEIEEASGGDISFKFVPGGGIVDSKTAVQGLRDGVVDGVTYANVYFPTELPVMLLMSELVGIGGSAPARAGAFMEFYLEDCSSCVEEMKELNQVILGNFALGNYNLFCTKPVETLEDFDGLRIRATAPWSRMFGSLGDIVPVNVTITEAYEALQRGQADCHAGAPNAYFSYSFVDVADYFIETGAGAVVNAATLSLSRSMWSNLTEDQQTIVARASANAMANGVLAYAKQDADARQKAIDLGKNVSHVSTEISDALEAWKLGNVDQAIARAEGRGIEGARELAERYITYLNKWEKMSAEFGNDQKMIATAYWDEIFSTLNID</sequence>
<gene>
    <name evidence="3" type="ORF">COB13_10030</name>
</gene>
<comment type="caution">
    <text evidence="3">The sequence shown here is derived from an EMBL/GenBank/DDBJ whole genome shotgun (WGS) entry which is preliminary data.</text>
</comment>
<dbReference type="PANTHER" id="PTHR33376">
    <property type="match status" value="1"/>
</dbReference>
<dbReference type="PANTHER" id="PTHR33376:SF15">
    <property type="entry name" value="BLL6794 PROTEIN"/>
    <property type="match status" value="1"/>
</dbReference>
<dbReference type="GO" id="GO:0055085">
    <property type="term" value="P:transmembrane transport"/>
    <property type="evidence" value="ECO:0007669"/>
    <property type="project" value="InterPro"/>
</dbReference>
<evidence type="ECO:0000256" key="2">
    <source>
        <dbReference type="SAM" id="SignalP"/>
    </source>
</evidence>
<dbReference type="EMBL" id="NVUS01000012">
    <property type="protein sequence ID" value="PCJ00350.1"/>
    <property type="molecule type" value="Genomic_DNA"/>
</dbReference>
<evidence type="ECO:0000256" key="1">
    <source>
        <dbReference type="ARBA" id="ARBA00022729"/>
    </source>
</evidence>
<keyword evidence="1 2" id="KW-0732">Signal</keyword>
<protein>
    <recommendedName>
        <fullName evidence="4">C4-dicarboxylate ABC transporter substrate-binding protein</fullName>
    </recommendedName>
</protein>
<dbReference type="CDD" id="cd13666">
    <property type="entry name" value="PBP2_TRAP_DctP_like_1"/>
    <property type="match status" value="1"/>
</dbReference>
<dbReference type="NCBIfam" id="NF037995">
    <property type="entry name" value="TRAP_S1"/>
    <property type="match status" value="1"/>
</dbReference>
<feature type="signal peptide" evidence="2">
    <location>
        <begin position="1"/>
        <end position="24"/>
    </location>
</feature>
<dbReference type="AlphaFoldDB" id="A0A2A4Z0T0"/>
<dbReference type="InterPro" id="IPR018389">
    <property type="entry name" value="DctP_fam"/>
</dbReference>
<dbReference type="Pfam" id="PF03480">
    <property type="entry name" value="DctP"/>
    <property type="match status" value="1"/>
</dbReference>
<dbReference type="InterPro" id="IPR038404">
    <property type="entry name" value="TRAP_DctP_sf"/>
</dbReference>
<evidence type="ECO:0000313" key="3">
    <source>
        <dbReference type="EMBL" id="PCJ00350.1"/>
    </source>
</evidence>
<name>A0A2A4Z0T0_9PROT</name>